<proteinExistence type="inferred from homology"/>
<dbReference type="Gene3D" id="3.60.20.10">
    <property type="entry name" value="Glutamine Phosphoribosylpyrophosphate, subunit 1, domain 1"/>
    <property type="match status" value="1"/>
</dbReference>
<evidence type="ECO:0000256" key="2">
    <source>
        <dbReference type="ARBA" id="ARBA00005752"/>
    </source>
</evidence>
<evidence type="ECO:0000256" key="10">
    <source>
        <dbReference type="PIRSR" id="PIRSR001589-2"/>
    </source>
</evidence>
<accession>A0A1S6IZY9</accession>
<dbReference type="PANTHER" id="PTHR43284">
    <property type="entry name" value="ASPARAGINE SYNTHETASE (GLUTAMINE-HYDROLYZING)"/>
    <property type="match status" value="1"/>
</dbReference>
<feature type="domain" description="Glutamine amidotransferase type-2" evidence="11">
    <location>
        <begin position="2"/>
        <end position="211"/>
    </location>
</feature>
<dbReference type="EC" id="6.3.5.4" evidence="3"/>
<dbReference type="InterPro" id="IPR006426">
    <property type="entry name" value="Asn_synth_AEB"/>
</dbReference>
<dbReference type="RefSeq" id="WP_159438681.1">
    <property type="nucleotide sequence ID" value="NZ_CP019698.1"/>
</dbReference>
<dbReference type="PIRSF" id="PIRSF001589">
    <property type="entry name" value="Asn_synthetase_glu-h"/>
    <property type="match status" value="1"/>
</dbReference>
<feature type="binding site" evidence="10">
    <location>
        <position position="98"/>
    </location>
    <ligand>
        <name>L-glutamine</name>
        <dbReference type="ChEBI" id="CHEBI:58359"/>
    </ligand>
</feature>
<dbReference type="AlphaFoldDB" id="A0A1S6IZY9"/>
<evidence type="ECO:0000256" key="1">
    <source>
        <dbReference type="ARBA" id="ARBA00005187"/>
    </source>
</evidence>
<dbReference type="CDD" id="cd01991">
    <property type="entry name" value="Asn_synthase_B_C"/>
    <property type="match status" value="1"/>
</dbReference>
<protein>
    <recommendedName>
        <fullName evidence="3">asparagine synthase (glutamine-hydrolyzing)</fullName>
        <ecNumber evidence="3">6.3.5.4</ecNumber>
    </recommendedName>
</protein>
<comment type="pathway">
    <text evidence="1">Amino-acid biosynthesis; L-asparagine biosynthesis; L-asparagine from L-aspartate (L-Gln route): step 1/1.</text>
</comment>
<dbReference type="GO" id="GO:0004066">
    <property type="term" value="F:asparagine synthase (glutamine-hydrolyzing) activity"/>
    <property type="evidence" value="ECO:0007669"/>
    <property type="project" value="UniProtKB-EC"/>
</dbReference>
<dbReference type="EMBL" id="CP019698">
    <property type="protein sequence ID" value="AQS60347.1"/>
    <property type="molecule type" value="Genomic_DNA"/>
</dbReference>
<name>A0A1S6IZY9_9FIRM</name>
<dbReference type="InterPro" id="IPR001962">
    <property type="entry name" value="Asn_synthase"/>
</dbReference>
<feature type="active site" description="For GATase activity" evidence="9">
    <location>
        <position position="2"/>
    </location>
</feature>
<organism evidence="12 13">
    <name type="scientific">Desulforamulus ferrireducens</name>
    <dbReference type="NCBI Taxonomy" id="1833852"/>
    <lineage>
        <taxon>Bacteria</taxon>
        <taxon>Bacillati</taxon>
        <taxon>Bacillota</taxon>
        <taxon>Clostridia</taxon>
        <taxon>Eubacteriales</taxon>
        <taxon>Peptococcaceae</taxon>
        <taxon>Desulforamulus</taxon>
    </lineage>
</organism>
<keyword evidence="6 9" id="KW-0061">Asparagine biosynthesis</keyword>
<dbReference type="InterPro" id="IPR033738">
    <property type="entry name" value="AsnB_N"/>
</dbReference>
<reference evidence="12 13" key="1">
    <citation type="journal article" date="2016" name="Int. J. Syst. Evol. Microbiol.">
        <title>Desulfotomaculum ferrireducens sp. nov., a moderately thermophilic sulfate-reducing and dissimilatory Fe(III)-reducing bacterium isolated from compost.</title>
        <authorList>
            <person name="Yang G."/>
            <person name="Guo J."/>
            <person name="Zhuang L."/>
            <person name="Yuan Y."/>
            <person name="Zhou S."/>
        </authorList>
    </citation>
    <scope>NUCLEOTIDE SEQUENCE [LARGE SCALE GENOMIC DNA]</scope>
    <source>
        <strain evidence="12 13">GSS09</strain>
    </source>
</reference>
<evidence type="ECO:0000256" key="4">
    <source>
        <dbReference type="ARBA" id="ARBA00022741"/>
    </source>
</evidence>
<evidence type="ECO:0000256" key="7">
    <source>
        <dbReference type="ARBA" id="ARBA00022962"/>
    </source>
</evidence>
<comment type="catalytic activity">
    <reaction evidence="8">
        <text>L-aspartate + L-glutamine + ATP + H2O = L-asparagine + L-glutamate + AMP + diphosphate + H(+)</text>
        <dbReference type="Rhea" id="RHEA:12228"/>
        <dbReference type="ChEBI" id="CHEBI:15377"/>
        <dbReference type="ChEBI" id="CHEBI:15378"/>
        <dbReference type="ChEBI" id="CHEBI:29985"/>
        <dbReference type="ChEBI" id="CHEBI:29991"/>
        <dbReference type="ChEBI" id="CHEBI:30616"/>
        <dbReference type="ChEBI" id="CHEBI:33019"/>
        <dbReference type="ChEBI" id="CHEBI:58048"/>
        <dbReference type="ChEBI" id="CHEBI:58359"/>
        <dbReference type="ChEBI" id="CHEBI:456215"/>
        <dbReference type="EC" id="6.3.5.4"/>
    </reaction>
</comment>
<keyword evidence="13" id="KW-1185">Reference proteome</keyword>
<dbReference type="Pfam" id="PF13537">
    <property type="entry name" value="GATase_7"/>
    <property type="match status" value="1"/>
</dbReference>
<keyword evidence="9" id="KW-0028">Amino-acid biosynthesis</keyword>
<evidence type="ECO:0000256" key="5">
    <source>
        <dbReference type="ARBA" id="ARBA00022840"/>
    </source>
</evidence>
<evidence type="ECO:0000313" key="12">
    <source>
        <dbReference type="EMBL" id="AQS60347.1"/>
    </source>
</evidence>
<sequence>MCGFVGRLILNGENNHKDISRAGKLIYHRGPDEEGTYMDEKISLYFRRLSIIDLKTGHQPMSNDDGMLKIVFNGEIYNYKEIRKELLQKGCIFKTNSDTEVVLRAYEMFGKDVVNKLNGMFAFAIYDKTKHTLFLARDRMGIKPLYYFFNSEQFAFASEIKSLLMLPGITKKPNYQAIGYYLYYMYNPTDSTFFENIYKLMPGWYMVVYADGQVIKNKYWDIYYNYNYTRSEEETIYELRELIKDSVKLQLRADVPVGCHLSGGFDSSTVASIAAAYYPGKIKTFTGRFKEGQFFDESQYAKEVSKVSGTDYLEIVPTAEQFMEYIPKLIWHMDEPAMGPGLFPQAMVCRTAAEHVKVVLGGQGADEVFGGYSRYFLTIEGDSNAQPVPVWKRLQTRLMLVTSNLYRNGFADTARKVLKNVGGGPRNASERWKKYSTALDNQGLFTATLRNKIDGYDLDKGFYQYIEQASTTELFDKILYHDQKTYLPGLLQVEDRTSMAFSLESRVPLLDHRIVEYAATIPPSLKVKGWEPKYIFKQAIKGIIPEMVWQRTDKKGFPTPINAWFKGEVKPFLIQILLDQRTIKRGIFEKSKLQNLIYNSSDNSWNLWAMLNVELWFRIFIDDDQLLKNIALKKGK</sequence>
<dbReference type="InterPro" id="IPR051786">
    <property type="entry name" value="ASN_synthetase/amidase"/>
</dbReference>
<dbReference type="GO" id="GO:0005829">
    <property type="term" value="C:cytosol"/>
    <property type="evidence" value="ECO:0007669"/>
    <property type="project" value="TreeGrafter"/>
</dbReference>
<evidence type="ECO:0000313" key="13">
    <source>
        <dbReference type="Proteomes" id="UP000189464"/>
    </source>
</evidence>
<dbReference type="CDD" id="cd00712">
    <property type="entry name" value="AsnB"/>
    <property type="match status" value="1"/>
</dbReference>
<dbReference type="Proteomes" id="UP000189464">
    <property type="component" value="Chromosome"/>
</dbReference>
<dbReference type="Pfam" id="PF00733">
    <property type="entry name" value="Asn_synthase"/>
    <property type="match status" value="1"/>
</dbReference>
<gene>
    <name evidence="12" type="ORF">B0537_15500</name>
</gene>
<dbReference type="SUPFAM" id="SSF56235">
    <property type="entry name" value="N-terminal nucleophile aminohydrolases (Ntn hydrolases)"/>
    <property type="match status" value="1"/>
</dbReference>
<evidence type="ECO:0000256" key="9">
    <source>
        <dbReference type="PIRSR" id="PIRSR001589-1"/>
    </source>
</evidence>
<dbReference type="STRING" id="1833852.B0537_15500"/>
<evidence type="ECO:0000256" key="3">
    <source>
        <dbReference type="ARBA" id="ARBA00012737"/>
    </source>
</evidence>
<keyword evidence="7 9" id="KW-0315">Glutamine amidotransferase</keyword>
<evidence type="ECO:0000259" key="11">
    <source>
        <dbReference type="PROSITE" id="PS51278"/>
    </source>
</evidence>
<dbReference type="KEGG" id="dfg:B0537_15500"/>
<evidence type="ECO:0000256" key="6">
    <source>
        <dbReference type="ARBA" id="ARBA00022888"/>
    </source>
</evidence>
<keyword evidence="4 10" id="KW-0547">Nucleotide-binding</keyword>
<keyword evidence="5 10" id="KW-0067">ATP-binding</keyword>
<dbReference type="InterPro" id="IPR014729">
    <property type="entry name" value="Rossmann-like_a/b/a_fold"/>
</dbReference>
<dbReference type="InterPro" id="IPR029055">
    <property type="entry name" value="Ntn_hydrolases_N"/>
</dbReference>
<comment type="similarity">
    <text evidence="2">Belongs to the asparagine synthetase family.</text>
</comment>
<dbReference type="PROSITE" id="PS51278">
    <property type="entry name" value="GATASE_TYPE_2"/>
    <property type="match status" value="1"/>
</dbReference>
<dbReference type="GO" id="GO:0005524">
    <property type="term" value="F:ATP binding"/>
    <property type="evidence" value="ECO:0007669"/>
    <property type="project" value="UniProtKB-KW"/>
</dbReference>
<dbReference type="SUPFAM" id="SSF52402">
    <property type="entry name" value="Adenine nucleotide alpha hydrolases-like"/>
    <property type="match status" value="1"/>
</dbReference>
<dbReference type="GO" id="GO:0006529">
    <property type="term" value="P:asparagine biosynthetic process"/>
    <property type="evidence" value="ECO:0007669"/>
    <property type="project" value="UniProtKB-KW"/>
</dbReference>
<dbReference type="InterPro" id="IPR017932">
    <property type="entry name" value="GATase_2_dom"/>
</dbReference>
<evidence type="ECO:0000256" key="8">
    <source>
        <dbReference type="ARBA" id="ARBA00048741"/>
    </source>
</evidence>
<dbReference type="OrthoDB" id="9763290at2"/>
<dbReference type="NCBIfam" id="TIGR01536">
    <property type="entry name" value="asn_synth_AEB"/>
    <property type="match status" value="1"/>
</dbReference>
<dbReference type="PANTHER" id="PTHR43284:SF1">
    <property type="entry name" value="ASPARAGINE SYNTHETASE"/>
    <property type="match status" value="1"/>
</dbReference>
<dbReference type="Gene3D" id="3.40.50.620">
    <property type="entry name" value="HUPs"/>
    <property type="match status" value="2"/>
</dbReference>